<feature type="compositionally biased region" description="Low complexity" evidence="1">
    <location>
        <begin position="445"/>
        <end position="469"/>
    </location>
</feature>
<feature type="region of interest" description="Disordered" evidence="1">
    <location>
        <begin position="240"/>
        <end position="286"/>
    </location>
</feature>
<feature type="region of interest" description="Disordered" evidence="1">
    <location>
        <begin position="68"/>
        <end position="174"/>
    </location>
</feature>
<dbReference type="Proteomes" id="UP001314635">
    <property type="component" value="Unassembled WGS sequence"/>
</dbReference>
<feature type="compositionally biased region" description="Polar residues" evidence="1">
    <location>
        <begin position="600"/>
        <end position="609"/>
    </location>
</feature>
<evidence type="ECO:0000313" key="3">
    <source>
        <dbReference type="EMBL" id="MBR1136696.1"/>
    </source>
</evidence>
<sequence length="757" mass="78528">MASRTAGVAFAIAAGIVVIAVSPRVSIAADDCLTEPTGEKSDAQRWYYRFDRGTNRRCWYLKDANGNTRDIAAPPRTPQQPAPWDFAQPAPPKLTAKRTDGPAPRANAEALAEAPQPRVRTDLAIRGTPKPQNVAITPTTLTASDANLPRSLDASPWPSSPPPQTEPAISDSQPAAAIAADDNVELDSNAAPPAEGPVTATSKSTKPEAPIHVLMLVVFGALAISGLLASALYRLSRMGRKRRRGAEWQMAARTRRSRAKPRTKAKAPAFGQRSARNGSGAGDGFRTQETASALDLASARLSAATQDQAGARPRAAAPAPYQDHSNDVPSRHDWDQAAELPKLQPAEAVWQAADDLAARAAGRHSAMMAQAVLSQGVQTQGSMAQGSMTSADMPIPSAQIAPAVPPTTAPAFAAPPAAAAKASVSSAEMAPQGWSAQTRPAATWPGAQAPDAQIAAPASAAPSQMGAPAAPAPPPAPVDVAEIVSALRKARTGNAASQTPGAAPVDAAKVIAALLVSRAAKRRASQPSTPEMADALPAADIGASQAAPPAPSVVDRLRNGHAAAPPRPAMSTDAVAASAASSADPAAALIETLRAHAARQTPQQPQDASTFGPEPAAPHSDDADLDDPAAALINLLESRFALAQDELEADGSDARDEAFAPQTQQQIATEQDDPAAQLLSMLESRPSLPPAPAVREPSRRQPPQRALFVPPPVEDAATPPLDFIPRPQALRPRPRNIQQDESLDGIQDILARLGRRA</sequence>
<keyword evidence="2" id="KW-0812">Transmembrane</keyword>
<keyword evidence="4" id="KW-1185">Reference proteome</keyword>
<feature type="compositionally biased region" description="Low complexity" evidence="1">
    <location>
        <begin position="102"/>
        <end position="117"/>
    </location>
</feature>
<keyword evidence="2" id="KW-0472">Membrane</keyword>
<feature type="region of interest" description="Disordered" evidence="1">
    <location>
        <begin position="597"/>
        <end position="625"/>
    </location>
</feature>
<feature type="region of interest" description="Disordered" evidence="1">
    <location>
        <begin position="685"/>
        <end position="743"/>
    </location>
</feature>
<evidence type="ECO:0000313" key="4">
    <source>
        <dbReference type="Proteomes" id="UP001314635"/>
    </source>
</evidence>
<feature type="compositionally biased region" description="Basic residues" evidence="1">
    <location>
        <begin position="253"/>
        <end position="265"/>
    </location>
</feature>
<feature type="transmembrane region" description="Helical" evidence="2">
    <location>
        <begin position="211"/>
        <end position="233"/>
    </location>
</feature>
<feature type="compositionally biased region" description="Low complexity" evidence="1">
    <location>
        <begin position="304"/>
        <end position="320"/>
    </location>
</feature>
<organism evidence="3 4">
    <name type="scientific">Bradyrhizobium denitrificans</name>
    <dbReference type="NCBI Taxonomy" id="2734912"/>
    <lineage>
        <taxon>Bacteria</taxon>
        <taxon>Pseudomonadati</taxon>
        <taxon>Pseudomonadota</taxon>
        <taxon>Alphaproteobacteria</taxon>
        <taxon>Hyphomicrobiales</taxon>
        <taxon>Nitrobacteraceae</taxon>
        <taxon>Bradyrhizobium</taxon>
    </lineage>
</organism>
<dbReference type="EMBL" id="JAFCLK010000011">
    <property type="protein sequence ID" value="MBR1136696.1"/>
    <property type="molecule type" value="Genomic_DNA"/>
</dbReference>
<evidence type="ECO:0000256" key="2">
    <source>
        <dbReference type="SAM" id="Phobius"/>
    </source>
</evidence>
<feature type="compositionally biased region" description="Polar residues" evidence="1">
    <location>
        <begin position="130"/>
        <end position="145"/>
    </location>
</feature>
<evidence type="ECO:0000256" key="1">
    <source>
        <dbReference type="SAM" id="MobiDB-lite"/>
    </source>
</evidence>
<keyword evidence="2" id="KW-1133">Transmembrane helix</keyword>
<dbReference type="RefSeq" id="WP_172237121.1">
    <property type="nucleotide sequence ID" value="NZ_JABFDP010000014.1"/>
</dbReference>
<name>A0ABS5G7S3_9BRAD</name>
<comment type="caution">
    <text evidence="3">The sequence shown here is derived from an EMBL/GenBank/DDBJ whole genome shotgun (WGS) entry which is preliminary data.</text>
</comment>
<feature type="region of interest" description="Disordered" evidence="1">
    <location>
        <begin position="430"/>
        <end position="476"/>
    </location>
</feature>
<protein>
    <submittedName>
        <fullName evidence="3">Uncharacterized protein</fullName>
    </submittedName>
</protein>
<proteinExistence type="predicted"/>
<feature type="region of interest" description="Disordered" evidence="1">
    <location>
        <begin position="304"/>
        <end position="329"/>
    </location>
</feature>
<accession>A0ABS5G7S3</accession>
<reference evidence="4" key="1">
    <citation type="journal article" date="2021" name="ISME J.">
        <title>Evolutionary origin and ecological implication of a unique nif island in free-living Bradyrhizobium lineages.</title>
        <authorList>
            <person name="Tao J."/>
        </authorList>
    </citation>
    <scope>NUCLEOTIDE SEQUENCE [LARGE SCALE GENOMIC DNA]</scope>
    <source>
        <strain evidence="4">SZCCT0094</strain>
    </source>
</reference>
<gene>
    <name evidence="3" type="ORF">JQ619_13040</name>
</gene>